<reference evidence="1" key="1">
    <citation type="submission" date="2020-04" db="EMBL/GenBank/DDBJ databases">
        <authorList>
            <person name="Alioto T."/>
            <person name="Alioto T."/>
            <person name="Gomez Garrido J."/>
        </authorList>
    </citation>
    <scope>NUCLEOTIDE SEQUENCE</scope>
    <source>
        <strain evidence="1">A484AB</strain>
    </source>
</reference>
<dbReference type="PRINTS" id="PR00320">
    <property type="entry name" value="GPROTEINBRPT"/>
</dbReference>
<dbReference type="Gene3D" id="2.130.10.10">
    <property type="entry name" value="YVTN repeat-like/Quinoprotein amine dehydrogenase"/>
    <property type="match status" value="2"/>
</dbReference>
<feature type="non-terminal residue" evidence="1">
    <location>
        <position position="1"/>
    </location>
</feature>
<gene>
    <name evidence="1" type="ORF">PACLA_8A051874</name>
</gene>
<dbReference type="Proteomes" id="UP001152795">
    <property type="component" value="Unassembled WGS sequence"/>
</dbReference>
<dbReference type="SMART" id="SM00320">
    <property type="entry name" value="WD40"/>
    <property type="match status" value="3"/>
</dbReference>
<dbReference type="InterPro" id="IPR015943">
    <property type="entry name" value="WD40/YVTN_repeat-like_dom_sf"/>
</dbReference>
<dbReference type="OrthoDB" id="2096344at2759"/>
<keyword evidence="1" id="KW-0808">Transferase</keyword>
<dbReference type="InterPro" id="IPR020472">
    <property type="entry name" value="WD40_PAC1"/>
</dbReference>
<comment type="caution">
    <text evidence="1">The sequence shown here is derived from an EMBL/GenBank/DDBJ whole genome shotgun (WGS) entry which is preliminary data.</text>
</comment>
<dbReference type="SUPFAM" id="SSF50978">
    <property type="entry name" value="WD40 repeat-like"/>
    <property type="match status" value="1"/>
</dbReference>
<dbReference type="PROSITE" id="PS50294">
    <property type="entry name" value="WD_REPEATS_REGION"/>
    <property type="match status" value="3"/>
</dbReference>
<evidence type="ECO:0000313" key="1">
    <source>
        <dbReference type="EMBL" id="CAB4014948.1"/>
    </source>
</evidence>
<dbReference type="InterPro" id="IPR019775">
    <property type="entry name" value="WD40_repeat_CS"/>
</dbReference>
<proteinExistence type="predicted"/>
<sequence length="183" mass="20253">MASIVLYLYLYLGVELAVVLKDKSFLGHFARNAHVFECKELQVLEGRTNAVWCLVLSHSQRHLASGSGDNTATIWNTDTFEQLKVLQVEGGNVYALDFSTDDQRLFTGSVDGNLRVWRVTTGERLYVIPAHDGAITSLCTTKDGLYIATASFDHTIKLWRADTLNFEATLVGHTDVVKCVVAA</sequence>
<dbReference type="PROSITE" id="PS00678">
    <property type="entry name" value="WD_REPEATS_1"/>
    <property type="match status" value="1"/>
</dbReference>
<dbReference type="PROSITE" id="PS50082">
    <property type="entry name" value="WD_REPEATS_2"/>
    <property type="match status" value="3"/>
</dbReference>
<name>A0A6S7JZE5_PARCT</name>
<dbReference type="PANTHER" id="PTHR19848">
    <property type="entry name" value="WD40 REPEAT PROTEIN"/>
    <property type="match status" value="1"/>
</dbReference>
<dbReference type="Pfam" id="PF00400">
    <property type="entry name" value="WD40"/>
    <property type="match status" value="3"/>
</dbReference>
<keyword evidence="1" id="KW-0418">Kinase</keyword>
<keyword evidence="2" id="KW-1185">Reference proteome</keyword>
<protein>
    <submittedName>
        <fullName evidence="1">Serine threonine kinase</fullName>
    </submittedName>
</protein>
<dbReference type="GO" id="GO:0016301">
    <property type="term" value="F:kinase activity"/>
    <property type="evidence" value="ECO:0007669"/>
    <property type="project" value="UniProtKB-KW"/>
</dbReference>
<dbReference type="InterPro" id="IPR001680">
    <property type="entry name" value="WD40_rpt"/>
</dbReference>
<dbReference type="InterPro" id="IPR036322">
    <property type="entry name" value="WD40_repeat_dom_sf"/>
</dbReference>
<accession>A0A6S7JZE5</accession>
<dbReference type="AlphaFoldDB" id="A0A6S7JZE5"/>
<evidence type="ECO:0000313" key="2">
    <source>
        <dbReference type="Proteomes" id="UP001152795"/>
    </source>
</evidence>
<dbReference type="PANTHER" id="PTHR19848:SF8">
    <property type="entry name" value="F-BOX AND WD REPEAT DOMAIN CONTAINING 7"/>
    <property type="match status" value="1"/>
</dbReference>
<organism evidence="1 2">
    <name type="scientific">Paramuricea clavata</name>
    <name type="common">Red gorgonian</name>
    <name type="synonym">Violescent sea-whip</name>
    <dbReference type="NCBI Taxonomy" id="317549"/>
    <lineage>
        <taxon>Eukaryota</taxon>
        <taxon>Metazoa</taxon>
        <taxon>Cnidaria</taxon>
        <taxon>Anthozoa</taxon>
        <taxon>Octocorallia</taxon>
        <taxon>Malacalcyonacea</taxon>
        <taxon>Plexauridae</taxon>
        <taxon>Paramuricea</taxon>
    </lineage>
</organism>
<dbReference type="EMBL" id="CACRXK020008512">
    <property type="protein sequence ID" value="CAB4014948.1"/>
    <property type="molecule type" value="Genomic_DNA"/>
</dbReference>